<protein>
    <recommendedName>
        <fullName evidence="5">ABC transporter substrate-binding protein</fullName>
    </recommendedName>
</protein>
<comment type="caution">
    <text evidence="3">The sequence shown here is derived from an EMBL/GenBank/DDBJ whole genome shotgun (WGS) entry which is preliminary data.</text>
</comment>
<organism evidence="3 4">
    <name type="scientific">Paenibacillus agaridevorans</name>
    <dbReference type="NCBI Taxonomy" id="171404"/>
    <lineage>
        <taxon>Bacteria</taxon>
        <taxon>Bacillati</taxon>
        <taxon>Bacillota</taxon>
        <taxon>Bacilli</taxon>
        <taxon>Bacillales</taxon>
        <taxon>Paenibacillaceae</taxon>
        <taxon>Paenibacillus</taxon>
    </lineage>
</organism>
<dbReference type="EMBL" id="BDQX01000381">
    <property type="protein sequence ID" value="GBG11102.1"/>
    <property type="molecule type" value="Genomic_DNA"/>
</dbReference>
<evidence type="ECO:0000313" key="3">
    <source>
        <dbReference type="EMBL" id="GBG11102.1"/>
    </source>
</evidence>
<feature type="compositionally biased region" description="Polar residues" evidence="1">
    <location>
        <begin position="25"/>
        <end position="46"/>
    </location>
</feature>
<evidence type="ECO:0000313" key="4">
    <source>
        <dbReference type="Proteomes" id="UP000245202"/>
    </source>
</evidence>
<dbReference type="SUPFAM" id="SSF53850">
    <property type="entry name" value="Periplasmic binding protein-like II"/>
    <property type="match status" value="1"/>
</dbReference>
<evidence type="ECO:0008006" key="5">
    <source>
        <dbReference type="Google" id="ProtNLM"/>
    </source>
</evidence>
<dbReference type="CDD" id="cd13585">
    <property type="entry name" value="PBP2_TMBP_like"/>
    <property type="match status" value="1"/>
</dbReference>
<dbReference type="Pfam" id="PF01547">
    <property type="entry name" value="SBP_bac_1"/>
    <property type="match status" value="1"/>
</dbReference>
<gene>
    <name evidence="3" type="ORF">PAT3040_05885</name>
</gene>
<feature type="chain" id="PRO_5039354458" description="ABC transporter substrate-binding protein" evidence="2">
    <location>
        <begin position="21"/>
        <end position="437"/>
    </location>
</feature>
<dbReference type="AlphaFoldDB" id="A0A2R5EWM2"/>
<dbReference type="InterPro" id="IPR006059">
    <property type="entry name" value="SBP"/>
</dbReference>
<dbReference type="Proteomes" id="UP000245202">
    <property type="component" value="Unassembled WGS sequence"/>
</dbReference>
<evidence type="ECO:0000256" key="2">
    <source>
        <dbReference type="SAM" id="SignalP"/>
    </source>
</evidence>
<sequence>MKKMMFTVVSMLLAATTVLAGCGSNNQPASPDTGQNGQEAGTGSSKEPNETGAKTKVRLSYWNKEESMASLLALIEEKLPNVDLEYQFIDATQYDTIIKTQLAAGEGPDIVGGLIDDTTVKLGYFEDLTDRFAGKYHDSGTSYVTFEGKLYGLPQASWFNGVYYNKDLFAQYGLTVPTTLDEYFAVAQTFLDNGIKPQAIGLKNANVAMQSFIALALNDHIGTAEGKDFDEAFRKGEATMKEALLPALQTWTQYLERGIFTMDMLGLEEEQAIDEFTSGKAAMFQSGPWYMDTFKQKNPNMNIGMFPNLGTKGGAGWMVGGPGVAFGINAKSKVKEAAFEVLELLSTPEGQQAYWEDNKGGSSYLKGVVFEMPEEYADAQAAFEQGNVYFPPNGWGTLRNPIIDELGKMIQAVVGGHATPEQALESADKKAESLRNK</sequence>
<accession>A0A2R5EWM2</accession>
<dbReference type="InterPro" id="IPR050490">
    <property type="entry name" value="Bact_solute-bd_prot1"/>
</dbReference>
<proteinExistence type="predicted"/>
<dbReference type="PANTHER" id="PTHR43649">
    <property type="entry name" value="ARABINOSE-BINDING PROTEIN-RELATED"/>
    <property type="match status" value="1"/>
</dbReference>
<dbReference type="PANTHER" id="PTHR43649:SF12">
    <property type="entry name" value="DIACETYLCHITOBIOSE BINDING PROTEIN DASA"/>
    <property type="match status" value="1"/>
</dbReference>
<feature type="signal peptide" evidence="2">
    <location>
        <begin position="1"/>
        <end position="20"/>
    </location>
</feature>
<dbReference type="Gene3D" id="3.40.190.10">
    <property type="entry name" value="Periplasmic binding protein-like II"/>
    <property type="match status" value="2"/>
</dbReference>
<feature type="region of interest" description="Disordered" evidence="1">
    <location>
        <begin position="25"/>
        <end position="54"/>
    </location>
</feature>
<name>A0A2R5EWM2_9BACL</name>
<evidence type="ECO:0000256" key="1">
    <source>
        <dbReference type="SAM" id="MobiDB-lite"/>
    </source>
</evidence>
<keyword evidence="2" id="KW-0732">Signal</keyword>
<reference evidence="3 4" key="1">
    <citation type="submission" date="2017-08" db="EMBL/GenBank/DDBJ databases">
        <title>Substantial Increase in Enzyme Production by Combined Drug-Resistance Mutations in Paenibacillus agaridevorans.</title>
        <authorList>
            <person name="Tanaka Y."/>
            <person name="Funane K."/>
            <person name="Hosaka T."/>
            <person name="Shiwa Y."/>
            <person name="Fujita N."/>
            <person name="Miyazaki T."/>
            <person name="Yoshikawa H."/>
            <person name="Murakami K."/>
            <person name="Kasahara K."/>
            <person name="Inaoka T."/>
            <person name="Hiraga Y."/>
            <person name="Ochi K."/>
        </authorList>
    </citation>
    <scope>NUCLEOTIDE SEQUENCE [LARGE SCALE GENOMIC DNA]</scope>
    <source>
        <strain evidence="3 4">T-3040</strain>
    </source>
</reference>
<dbReference type="PROSITE" id="PS51257">
    <property type="entry name" value="PROKAR_LIPOPROTEIN"/>
    <property type="match status" value="1"/>
</dbReference>
<keyword evidence="4" id="KW-1185">Reference proteome</keyword>